<feature type="signal peptide" evidence="1">
    <location>
        <begin position="1"/>
        <end position="21"/>
    </location>
</feature>
<name>A0A1I7C9T7_9PSED</name>
<feature type="chain" id="PRO_5041123553" evidence="1">
    <location>
        <begin position="22"/>
        <end position="119"/>
    </location>
</feature>
<evidence type="ECO:0000313" key="2">
    <source>
        <dbReference type="EMBL" id="VEV96560.1"/>
    </source>
</evidence>
<accession>A0A1I7C9T7</accession>
<organism evidence="2">
    <name type="scientific">Pseudomonas marincola</name>
    <dbReference type="NCBI Taxonomy" id="437900"/>
    <lineage>
        <taxon>Bacteria</taxon>
        <taxon>Pseudomonadati</taxon>
        <taxon>Pseudomonadota</taxon>
        <taxon>Gammaproteobacteria</taxon>
        <taxon>Pseudomonadales</taxon>
        <taxon>Pseudomonadaceae</taxon>
        <taxon>Pseudomonas</taxon>
    </lineage>
</organism>
<dbReference type="AlphaFoldDB" id="A0A1I7C9T7"/>
<reference evidence="2" key="1">
    <citation type="submission" date="2019-02" db="EMBL/GenBank/DDBJ databases">
        <authorList>
            <consortium name="Genoscope - CEA"/>
            <person name="William W."/>
        </authorList>
    </citation>
    <scope>NUCLEOTIDE SEQUENCE [LARGE SCALE GENOMIC DNA]</scope>
    <source>
        <strain evidence="2">YSy11</strain>
    </source>
</reference>
<proteinExistence type="predicted"/>
<sequence length="119" mass="12822">MKWSKYTLALCLVLASAGALGEQKASPVVVDGNNWMSSSSGERRAFLIGVTNMLIAEAAYAKRHGLDAPPMGAAITKGVSSMKLPEIEARITSWYEANPDGRDKLVMGVLWRNVVKGNQ</sequence>
<dbReference type="EMBL" id="LR215729">
    <property type="protein sequence ID" value="VEV96560.1"/>
    <property type="molecule type" value="Genomic_DNA"/>
</dbReference>
<dbReference type="RefSeq" id="WP_069899976.1">
    <property type="nucleotide sequence ID" value="NZ_JBALXC010000121.1"/>
</dbReference>
<protein>
    <submittedName>
        <fullName evidence="2">Uncharacterized protein</fullName>
    </submittedName>
</protein>
<keyword evidence="1" id="KW-0732">Signal</keyword>
<dbReference type="STRING" id="437900.GCA_001940335_01594"/>
<evidence type="ECO:0000256" key="1">
    <source>
        <dbReference type="SAM" id="SignalP"/>
    </source>
</evidence>
<gene>
    <name evidence="2" type="ORF">PMYSY11_1513</name>
</gene>